<evidence type="ECO:0000256" key="1">
    <source>
        <dbReference type="ARBA" id="ARBA00008614"/>
    </source>
</evidence>
<dbReference type="PROSITE" id="PS51320">
    <property type="entry name" value="TIFY"/>
    <property type="match status" value="1"/>
</dbReference>
<dbReference type="InterPro" id="IPR010399">
    <property type="entry name" value="Tify_dom"/>
</dbReference>
<dbReference type="Pfam" id="PF09425">
    <property type="entry name" value="Jas_motif"/>
    <property type="match status" value="1"/>
</dbReference>
<comment type="function">
    <text evidence="2">Repressor of jasmonate responses.</text>
</comment>
<proteinExistence type="inferred from homology"/>
<comment type="similarity">
    <text evidence="1 2">Belongs to the TIFY/JAZ family.</text>
</comment>
<dbReference type="GO" id="GO:2000022">
    <property type="term" value="P:regulation of jasmonic acid mediated signaling pathway"/>
    <property type="evidence" value="ECO:0007669"/>
    <property type="project" value="UniProtKB-UniRule"/>
</dbReference>
<dbReference type="Pfam" id="PF06200">
    <property type="entry name" value="tify"/>
    <property type="match status" value="1"/>
</dbReference>
<evidence type="ECO:0000313" key="5">
    <source>
        <dbReference type="Proteomes" id="UP000326396"/>
    </source>
</evidence>
<dbReference type="PANTHER" id="PTHR33077:SF66">
    <property type="entry name" value="PROTEIN TIFY"/>
    <property type="match status" value="1"/>
</dbReference>
<dbReference type="GO" id="GO:0031347">
    <property type="term" value="P:regulation of defense response"/>
    <property type="evidence" value="ECO:0007669"/>
    <property type="project" value="UniProtKB-UniRule"/>
</dbReference>
<dbReference type="GO" id="GO:0005634">
    <property type="term" value="C:nucleus"/>
    <property type="evidence" value="ECO:0007669"/>
    <property type="project" value="UniProtKB-SubCell"/>
</dbReference>
<dbReference type="AlphaFoldDB" id="A0A5N6PMJ9"/>
<accession>A0A5N6PMJ9</accession>
<dbReference type="InterPro" id="IPR040390">
    <property type="entry name" value="TIFY/JAZ"/>
</dbReference>
<dbReference type="Proteomes" id="UP000326396">
    <property type="component" value="Linkage Group LG11"/>
</dbReference>
<dbReference type="OrthoDB" id="1937734at2759"/>
<evidence type="ECO:0000259" key="3">
    <source>
        <dbReference type="PROSITE" id="PS51320"/>
    </source>
</evidence>
<comment type="domain">
    <text evidence="2">The jas domain is required for interaction with COI1.</text>
</comment>
<organism evidence="4 5">
    <name type="scientific">Mikania micrantha</name>
    <name type="common">bitter vine</name>
    <dbReference type="NCBI Taxonomy" id="192012"/>
    <lineage>
        <taxon>Eukaryota</taxon>
        <taxon>Viridiplantae</taxon>
        <taxon>Streptophyta</taxon>
        <taxon>Embryophyta</taxon>
        <taxon>Tracheophyta</taxon>
        <taxon>Spermatophyta</taxon>
        <taxon>Magnoliopsida</taxon>
        <taxon>eudicotyledons</taxon>
        <taxon>Gunneridae</taxon>
        <taxon>Pentapetalae</taxon>
        <taxon>asterids</taxon>
        <taxon>campanulids</taxon>
        <taxon>Asterales</taxon>
        <taxon>Asteraceae</taxon>
        <taxon>Asteroideae</taxon>
        <taxon>Heliantheae alliance</taxon>
        <taxon>Eupatorieae</taxon>
        <taxon>Mikania</taxon>
    </lineage>
</organism>
<evidence type="ECO:0000256" key="2">
    <source>
        <dbReference type="RuleBase" id="RU369065"/>
    </source>
</evidence>
<keyword evidence="2" id="KW-0539">Nucleus</keyword>
<feature type="domain" description="Tify" evidence="3">
    <location>
        <begin position="95"/>
        <end position="130"/>
    </location>
</feature>
<name>A0A5N6PMJ9_9ASTR</name>
<sequence>MTCNRLSFFLKEKGSLRDRVTDEDFGVKGKPKISSSPAKEKNTTTVDLLSNMKSTIHTSAKTNESVNHLPQYARLNSFCKSNDSTIKTGSDEVTMQSKTSQMTIFYRGQVLVFDCISADKARDLIVAAGGDSASDNRIQSASQSQIVPEIQADGSDLPIARRASLHRFLAKRKDRATVQAPYQLHNPLMAVPASSIHKFDLNK</sequence>
<reference evidence="4 5" key="1">
    <citation type="submission" date="2019-05" db="EMBL/GenBank/DDBJ databases">
        <title>Mikania micrantha, genome provides insights into the molecular mechanism of rapid growth.</title>
        <authorList>
            <person name="Liu B."/>
        </authorList>
    </citation>
    <scope>NUCLEOTIDE SEQUENCE [LARGE SCALE GENOMIC DNA]</scope>
    <source>
        <strain evidence="4">NLD-2019</strain>
        <tissue evidence="4">Leaf</tissue>
    </source>
</reference>
<comment type="subcellular location">
    <subcellularLocation>
        <location evidence="2">Nucleus</location>
    </subcellularLocation>
</comment>
<dbReference type="InterPro" id="IPR018467">
    <property type="entry name" value="CCT_CS"/>
</dbReference>
<dbReference type="GO" id="GO:0009611">
    <property type="term" value="P:response to wounding"/>
    <property type="evidence" value="ECO:0007669"/>
    <property type="project" value="UniProtKB-UniRule"/>
</dbReference>
<protein>
    <recommendedName>
        <fullName evidence="2">Protein TIFY</fullName>
    </recommendedName>
    <alternativeName>
        <fullName evidence="2">Jasmonate ZIM domain-containing protein</fullName>
    </alternativeName>
</protein>
<keyword evidence="2" id="KW-1184">Jasmonic acid signaling pathway</keyword>
<evidence type="ECO:0000313" key="4">
    <source>
        <dbReference type="EMBL" id="KAD6794841.1"/>
    </source>
</evidence>
<gene>
    <name evidence="4" type="ORF">E3N88_05737</name>
</gene>
<keyword evidence="5" id="KW-1185">Reference proteome</keyword>
<dbReference type="EMBL" id="SZYD01000003">
    <property type="protein sequence ID" value="KAD6794841.1"/>
    <property type="molecule type" value="Genomic_DNA"/>
</dbReference>
<comment type="caution">
    <text evidence="4">The sequence shown here is derived from an EMBL/GenBank/DDBJ whole genome shotgun (WGS) entry which is preliminary data.</text>
</comment>
<dbReference type="SMART" id="SM00979">
    <property type="entry name" value="TIFY"/>
    <property type="match status" value="1"/>
</dbReference>
<dbReference type="PANTHER" id="PTHR33077">
    <property type="entry name" value="PROTEIN TIFY 4A-RELATED-RELATED"/>
    <property type="match status" value="1"/>
</dbReference>